<keyword evidence="1" id="KW-0143">Chaperone</keyword>
<proteinExistence type="predicted"/>
<evidence type="ECO:0000313" key="4">
    <source>
        <dbReference type="Proteomes" id="UP001595798"/>
    </source>
</evidence>
<organism evidence="3 4">
    <name type="scientific">Marinobacter lacisalsi</name>
    <dbReference type="NCBI Taxonomy" id="475979"/>
    <lineage>
        <taxon>Bacteria</taxon>
        <taxon>Pseudomonadati</taxon>
        <taxon>Pseudomonadota</taxon>
        <taxon>Gammaproteobacteria</taxon>
        <taxon>Pseudomonadales</taxon>
        <taxon>Marinobacteraceae</taxon>
        <taxon>Marinobacter</taxon>
    </lineage>
</organism>
<dbReference type="RefSeq" id="WP_379886231.1">
    <property type="nucleotide sequence ID" value="NZ_JBHSDI010000010.1"/>
</dbReference>
<sequence>MTRLHDTRKDYTPTDTRRAARQALESHIQQLSAAVEACLREARGGLSELELIRRLQAPPWQIVGSVDYANPAALYPVHFLLFHVLYRLRDELAERGETVTISPLTISLRESDVVAGTGLPDNSDPLRAFYLDLNHYKMSEDDVLRMVDDFWAGRVHQRPAKKSAAEAASVLGFDALPADFLVVKHRFRRAVMQAHPDRGGDTERVQQLNEAFATLRHYFRHGDPSC</sequence>
<dbReference type="PROSITE" id="PS50076">
    <property type="entry name" value="DNAJ_2"/>
    <property type="match status" value="1"/>
</dbReference>
<protein>
    <submittedName>
        <fullName evidence="3">DNA-J related domain-containing protein</fullName>
    </submittedName>
</protein>
<dbReference type="Proteomes" id="UP001595798">
    <property type="component" value="Unassembled WGS sequence"/>
</dbReference>
<evidence type="ECO:0000256" key="1">
    <source>
        <dbReference type="ARBA" id="ARBA00023186"/>
    </source>
</evidence>
<dbReference type="Pfam" id="PF12339">
    <property type="entry name" value="DNAJ_related"/>
    <property type="match status" value="1"/>
</dbReference>
<keyword evidence="4" id="KW-1185">Reference proteome</keyword>
<dbReference type="Gene3D" id="1.10.287.110">
    <property type="entry name" value="DnaJ domain"/>
    <property type="match status" value="1"/>
</dbReference>
<dbReference type="EMBL" id="JBHSDI010000010">
    <property type="protein sequence ID" value="MFC4258703.1"/>
    <property type="molecule type" value="Genomic_DNA"/>
</dbReference>
<name>A0ABV8QGY2_9GAMM</name>
<dbReference type="SUPFAM" id="SSF46565">
    <property type="entry name" value="Chaperone J-domain"/>
    <property type="match status" value="1"/>
</dbReference>
<dbReference type="InterPro" id="IPR001623">
    <property type="entry name" value="DnaJ_domain"/>
</dbReference>
<comment type="caution">
    <text evidence="3">The sequence shown here is derived from an EMBL/GenBank/DDBJ whole genome shotgun (WGS) entry which is preliminary data.</text>
</comment>
<evidence type="ECO:0000313" key="3">
    <source>
        <dbReference type="EMBL" id="MFC4258703.1"/>
    </source>
</evidence>
<feature type="domain" description="J" evidence="2">
    <location>
        <begin position="166"/>
        <end position="220"/>
    </location>
</feature>
<dbReference type="SMART" id="SM00271">
    <property type="entry name" value="DnaJ"/>
    <property type="match status" value="1"/>
</dbReference>
<dbReference type="InterPro" id="IPR021059">
    <property type="entry name" value="DnaJ-related_N"/>
</dbReference>
<gene>
    <name evidence="3" type="ORF">ACFOZ5_06615</name>
</gene>
<reference evidence="4" key="1">
    <citation type="journal article" date="2019" name="Int. J. Syst. Evol. Microbiol.">
        <title>The Global Catalogue of Microorganisms (GCM) 10K type strain sequencing project: providing services to taxonomists for standard genome sequencing and annotation.</title>
        <authorList>
            <consortium name="The Broad Institute Genomics Platform"/>
            <consortium name="The Broad Institute Genome Sequencing Center for Infectious Disease"/>
            <person name="Wu L."/>
            <person name="Ma J."/>
        </authorList>
    </citation>
    <scope>NUCLEOTIDE SEQUENCE [LARGE SCALE GENOMIC DNA]</scope>
    <source>
        <strain evidence="4">CECT 7297</strain>
    </source>
</reference>
<accession>A0ABV8QGY2</accession>
<evidence type="ECO:0000259" key="2">
    <source>
        <dbReference type="PROSITE" id="PS50076"/>
    </source>
</evidence>
<dbReference type="InterPro" id="IPR036869">
    <property type="entry name" value="J_dom_sf"/>
</dbReference>